<evidence type="ECO:0000313" key="2">
    <source>
        <dbReference type="EMBL" id="ERN19553.1"/>
    </source>
</evidence>
<evidence type="ECO:0000313" key="3">
    <source>
        <dbReference type="Proteomes" id="UP000017836"/>
    </source>
</evidence>
<dbReference type="Pfam" id="PF01585">
    <property type="entry name" value="G-patch"/>
    <property type="match status" value="1"/>
</dbReference>
<reference evidence="3" key="1">
    <citation type="journal article" date="2013" name="Science">
        <title>The Amborella genome and the evolution of flowering plants.</title>
        <authorList>
            <consortium name="Amborella Genome Project"/>
        </authorList>
    </citation>
    <scope>NUCLEOTIDE SEQUENCE [LARGE SCALE GENOMIC DNA]</scope>
</reference>
<dbReference type="PROSITE" id="PS50174">
    <property type="entry name" value="G_PATCH"/>
    <property type="match status" value="1"/>
</dbReference>
<dbReference type="HOGENOM" id="CLU_2416243_0_0_1"/>
<dbReference type="InterPro" id="IPR000467">
    <property type="entry name" value="G_patch_dom"/>
</dbReference>
<feature type="domain" description="G-patch" evidence="1">
    <location>
        <begin position="1"/>
        <end position="45"/>
    </location>
</feature>
<accession>U5DGL2</accession>
<proteinExistence type="predicted"/>
<protein>
    <recommendedName>
        <fullName evidence="1">G-patch domain-containing protein</fullName>
    </recommendedName>
</protein>
<evidence type="ECO:0000259" key="1">
    <source>
        <dbReference type="PROSITE" id="PS50174"/>
    </source>
</evidence>
<dbReference type="Gramene" id="ERN19553">
    <property type="protein sequence ID" value="ERN19553"/>
    <property type="gene ID" value="AMTR_s00062p00083060"/>
</dbReference>
<gene>
    <name evidence="2" type="ORF">AMTR_s00062p00083060</name>
</gene>
<dbReference type="GO" id="GO:0003676">
    <property type="term" value="F:nucleic acid binding"/>
    <property type="evidence" value="ECO:0007669"/>
    <property type="project" value="InterPro"/>
</dbReference>
<sequence>MLLAQGYCLGSGLGKNGQGVAETITQSPHVKVDTDDRSGLGCTLSKLQCKLTPPRHPEEELLERQLSRLTLGAHIVATTSSTPKQTREIIEN</sequence>
<dbReference type="AlphaFoldDB" id="U5DGL2"/>
<dbReference type="EMBL" id="KI392068">
    <property type="protein sequence ID" value="ERN19553.1"/>
    <property type="molecule type" value="Genomic_DNA"/>
</dbReference>
<dbReference type="Proteomes" id="UP000017836">
    <property type="component" value="Unassembled WGS sequence"/>
</dbReference>
<keyword evidence="3" id="KW-1185">Reference proteome</keyword>
<organism evidence="2 3">
    <name type="scientific">Amborella trichopoda</name>
    <dbReference type="NCBI Taxonomy" id="13333"/>
    <lineage>
        <taxon>Eukaryota</taxon>
        <taxon>Viridiplantae</taxon>
        <taxon>Streptophyta</taxon>
        <taxon>Embryophyta</taxon>
        <taxon>Tracheophyta</taxon>
        <taxon>Spermatophyta</taxon>
        <taxon>Magnoliopsida</taxon>
        <taxon>Amborellales</taxon>
        <taxon>Amborellaceae</taxon>
        <taxon>Amborella</taxon>
    </lineage>
</organism>
<name>U5DGL2_AMBTC</name>